<dbReference type="EMBL" id="CP075587">
    <property type="protein sequence ID" value="QYF48766.1"/>
    <property type="molecule type" value="Genomic_DNA"/>
</dbReference>
<protein>
    <submittedName>
        <fullName evidence="1">Uncharacterized protein</fullName>
    </submittedName>
</protein>
<organism evidence="1 2">
    <name type="scientific">Candidatus Rhabdochlamydia oedothoracis</name>
    <dbReference type="NCBI Taxonomy" id="2720720"/>
    <lineage>
        <taxon>Bacteria</taxon>
        <taxon>Pseudomonadati</taxon>
        <taxon>Chlamydiota</taxon>
        <taxon>Chlamydiia</taxon>
        <taxon>Parachlamydiales</taxon>
        <taxon>Candidatus Rhabdochlamydiaceae</taxon>
        <taxon>Candidatus Rhabdochlamydia</taxon>
    </lineage>
</organism>
<evidence type="ECO:0000313" key="1">
    <source>
        <dbReference type="EMBL" id="QYF48766.1"/>
    </source>
</evidence>
<keyword evidence="2" id="KW-1185">Reference proteome</keyword>
<proteinExistence type="predicted"/>
<sequence length="50" mass="5815">MIVHQMLSKDNPRQLAILLEGEVFIKDEDPYNELSCREDAQMLGEFVSNF</sequence>
<evidence type="ECO:0000313" key="2">
    <source>
        <dbReference type="Proteomes" id="UP000826014"/>
    </source>
</evidence>
<name>A0ABX8V1N9_9BACT</name>
<reference evidence="1 2" key="1">
    <citation type="journal article" date="2022" name="bioRxiv">
        <title>Ecology and evolution of chlamydial symbionts of arthropods.</title>
        <authorList>
            <person name="Halter T."/>
            <person name="Koestlbacher S."/>
            <person name="Collingro A."/>
            <person name="Sixt B.S."/>
            <person name="Toenshoff E.R."/>
            <person name="Hendrickx F."/>
            <person name="Kostanjsek R."/>
            <person name="Horn M."/>
        </authorList>
    </citation>
    <scope>NUCLEOTIDE SEQUENCE [LARGE SCALE GENOMIC DNA]</scope>
    <source>
        <strain evidence="1">W744xW776</strain>
    </source>
</reference>
<accession>A0ABX8V1N9</accession>
<gene>
    <name evidence="1" type="ORF">RHABOEDO_000981</name>
</gene>
<dbReference type="Proteomes" id="UP000826014">
    <property type="component" value="Chromosome"/>
</dbReference>